<keyword evidence="3" id="KW-0238">DNA-binding</keyword>
<dbReference type="SMART" id="SM00432">
    <property type="entry name" value="MADS"/>
    <property type="match status" value="1"/>
</dbReference>
<dbReference type="SUPFAM" id="SSF55455">
    <property type="entry name" value="SRF-like"/>
    <property type="match status" value="1"/>
</dbReference>
<evidence type="ECO:0000256" key="2">
    <source>
        <dbReference type="ARBA" id="ARBA00023015"/>
    </source>
</evidence>
<dbReference type="Proteomes" id="UP001632038">
    <property type="component" value="Unassembled WGS sequence"/>
</dbReference>
<evidence type="ECO:0000256" key="6">
    <source>
        <dbReference type="SAM" id="MobiDB-lite"/>
    </source>
</evidence>
<reference evidence="9" key="1">
    <citation type="journal article" date="2024" name="IScience">
        <title>Strigolactones Initiate the Formation of Haustorium-like Structures in Castilleja.</title>
        <authorList>
            <person name="Buerger M."/>
            <person name="Peterson D."/>
            <person name="Chory J."/>
        </authorList>
    </citation>
    <scope>NUCLEOTIDE SEQUENCE [LARGE SCALE GENOMIC DNA]</scope>
</reference>
<dbReference type="AlphaFoldDB" id="A0ABD3BQC7"/>
<dbReference type="PRINTS" id="PR00404">
    <property type="entry name" value="MADSDOMAIN"/>
</dbReference>
<comment type="caution">
    <text evidence="8">The sequence shown here is derived from an EMBL/GenBank/DDBJ whole genome shotgun (WGS) entry which is preliminary data.</text>
</comment>
<evidence type="ECO:0000313" key="8">
    <source>
        <dbReference type="EMBL" id="KAL3619196.1"/>
    </source>
</evidence>
<dbReference type="GO" id="GO:0003677">
    <property type="term" value="F:DNA binding"/>
    <property type="evidence" value="ECO:0007669"/>
    <property type="project" value="UniProtKB-KW"/>
</dbReference>
<evidence type="ECO:0000256" key="4">
    <source>
        <dbReference type="ARBA" id="ARBA00023163"/>
    </source>
</evidence>
<comment type="subcellular location">
    <subcellularLocation>
        <location evidence="1">Nucleus</location>
    </subcellularLocation>
</comment>
<dbReference type="InterPro" id="IPR036879">
    <property type="entry name" value="TF_MADSbox_sf"/>
</dbReference>
<organism evidence="8 9">
    <name type="scientific">Castilleja foliolosa</name>
    <dbReference type="NCBI Taxonomy" id="1961234"/>
    <lineage>
        <taxon>Eukaryota</taxon>
        <taxon>Viridiplantae</taxon>
        <taxon>Streptophyta</taxon>
        <taxon>Embryophyta</taxon>
        <taxon>Tracheophyta</taxon>
        <taxon>Spermatophyta</taxon>
        <taxon>Magnoliopsida</taxon>
        <taxon>eudicotyledons</taxon>
        <taxon>Gunneridae</taxon>
        <taxon>Pentapetalae</taxon>
        <taxon>asterids</taxon>
        <taxon>lamiids</taxon>
        <taxon>Lamiales</taxon>
        <taxon>Orobanchaceae</taxon>
        <taxon>Pedicularideae</taxon>
        <taxon>Castillejinae</taxon>
        <taxon>Castilleja</taxon>
    </lineage>
</organism>
<dbReference type="PANTHER" id="PTHR11945:SF779">
    <property type="entry name" value="AGAMOUS-LIKE MADS-BOX PROTEIN AGL61"/>
    <property type="match status" value="1"/>
</dbReference>
<evidence type="ECO:0000256" key="5">
    <source>
        <dbReference type="ARBA" id="ARBA00023242"/>
    </source>
</evidence>
<feature type="region of interest" description="Disordered" evidence="6">
    <location>
        <begin position="76"/>
        <end position="95"/>
    </location>
</feature>
<accession>A0ABD3BQC7</accession>
<evidence type="ECO:0000259" key="7">
    <source>
        <dbReference type="PROSITE" id="PS50066"/>
    </source>
</evidence>
<dbReference type="Pfam" id="PF00319">
    <property type="entry name" value="SRF-TF"/>
    <property type="match status" value="1"/>
</dbReference>
<dbReference type="InterPro" id="IPR002100">
    <property type="entry name" value="TF_MADSbox"/>
</dbReference>
<dbReference type="EMBL" id="JAVIJP010000069">
    <property type="protein sequence ID" value="KAL3619196.1"/>
    <property type="molecule type" value="Genomic_DNA"/>
</dbReference>
<evidence type="ECO:0000313" key="9">
    <source>
        <dbReference type="Proteomes" id="UP001632038"/>
    </source>
</evidence>
<keyword evidence="4" id="KW-0804">Transcription</keyword>
<dbReference type="PANTHER" id="PTHR11945">
    <property type="entry name" value="MADS BOX PROTEIN"/>
    <property type="match status" value="1"/>
</dbReference>
<evidence type="ECO:0000256" key="1">
    <source>
        <dbReference type="ARBA" id="ARBA00004123"/>
    </source>
</evidence>
<keyword evidence="5" id="KW-0539">Nucleus</keyword>
<evidence type="ECO:0000256" key="3">
    <source>
        <dbReference type="ARBA" id="ARBA00023125"/>
    </source>
</evidence>
<name>A0ABD3BQC7_9LAMI</name>
<keyword evidence="2" id="KW-0805">Transcription regulation</keyword>
<protein>
    <recommendedName>
        <fullName evidence="7">MADS-box domain-containing protein</fullName>
    </recommendedName>
</protein>
<keyword evidence="9" id="KW-1185">Reference proteome</keyword>
<dbReference type="PROSITE" id="PS50066">
    <property type="entry name" value="MADS_BOX_2"/>
    <property type="match status" value="1"/>
</dbReference>
<dbReference type="GO" id="GO:0005634">
    <property type="term" value="C:nucleus"/>
    <property type="evidence" value="ECO:0007669"/>
    <property type="project" value="UniProtKB-SubCell"/>
</dbReference>
<dbReference type="Gene3D" id="3.40.1810.10">
    <property type="entry name" value="Transcription factor, MADS-box"/>
    <property type="match status" value="1"/>
</dbReference>
<proteinExistence type="predicted"/>
<sequence length="143" mass="15688">MVAGPGKRRLEIELIEDRARRHTTFTKRRQGLIKKTKVFANKFDAQAAVIAFSGAGNLFAFGSPSVESVVRRYLDTASGGGGAEEEEERPQTPEERIGAALEKGSWDAVVEGLGPLEIDELSTEIMKLRRVVAARVSEMEARD</sequence>
<feature type="domain" description="MADS-box" evidence="7">
    <location>
        <begin position="5"/>
        <end position="65"/>
    </location>
</feature>
<gene>
    <name evidence="8" type="ORF">CASFOL_036766</name>
</gene>